<dbReference type="PANTHER" id="PTHR35497">
    <property type="entry name" value="ACYL-UDP-N-ACETYLGLUCOSAMINE O-ACYLTRANSFERASE"/>
    <property type="match status" value="1"/>
</dbReference>
<comment type="caution">
    <text evidence="3">The sequence shown here is derived from an EMBL/GenBank/DDBJ whole genome shotgun (WGS) entry which is preliminary data.</text>
</comment>
<sequence length="665" mass="73490">MSGNELVIRKARNFNVREEAAKATLREVRLRGHVYVELREVGKRTIFFCTLCLTPCYSDSSLFDHLHGNLHARRYEGAKATLLGPVPWPFNDGVLFFSGMGEQEQHSSISSSQKDLSVYPNGNDHEVTSQFKNGGLLNSVSANANLGLSLVSNFIGNGASRKDVDMISGTHDFGTCGNENNQGGCQSSAVNETGNGDSLSVSMNGKLKSGTEQCLTISRFLLGEEVSILRLHFAGYGHIASRISRIDDITSKIHRIWCAWLGKGGPDDSNLPQQIPTCEFGVVSFSYTYDLGRPGGWDDLNSSLSYGTNLEIEDVGSPKRAKRISLSDPEESSEDLRDGCGSSAEYTANLNCGNGKTSSQCIEKLESVDSMSSRNFRRELRRQKRLAAERLCDICGQPMLVGKDVATLLNRKTWNLACSSRNTNGAFHVFHTSCLIHWILLCEFAMWNPKLPNKKVYRGRRGKKATKAHMSSVLCPECQGTGMITEDDELEKPTIPLSEMFLYKLKAIESHKAWMKNPEILQNCSTGLYFPSDLEENFQPPRPITAHQGPVEAPQTNMAPPQGATSPQRSCQGLQKATVRSEHYRVPWGHVPGRLSFCSVQVWPTEQTLFEARCGTVCTSRASGHQAPNNGLDYRTAGLAHRADYLLGTFRLGESKQPFISSRRL</sequence>
<dbReference type="OrthoDB" id="415696at2759"/>
<protein>
    <recommendedName>
        <fullName evidence="2">C2H2-type domain-containing protein</fullName>
    </recommendedName>
</protein>
<evidence type="ECO:0000256" key="1">
    <source>
        <dbReference type="SAM" id="MobiDB-lite"/>
    </source>
</evidence>
<gene>
    <name evidence="3" type="ORF">Taro_039181</name>
</gene>
<name>A0A843WFX4_COLES</name>
<feature type="domain" description="C2H2-type" evidence="2">
    <location>
        <begin position="49"/>
        <end position="71"/>
    </location>
</feature>
<dbReference type="PANTHER" id="PTHR35497:SF1">
    <property type="entry name" value="ACYL-UDP-N-ACETYLGLUCOSAMINE O-ACYLTRANSFERASE"/>
    <property type="match status" value="1"/>
</dbReference>
<dbReference type="EMBL" id="NMUH01003608">
    <property type="protein sequence ID" value="MQM06357.1"/>
    <property type="molecule type" value="Genomic_DNA"/>
</dbReference>
<dbReference type="PROSITE" id="PS00028">
    <property type="entry name" value="ZINC_FINGER_C2H2_1"/>
    <property type="match status" value="1"/>
</dbReference>
<keyword evidence="4" id="KW-1185">Reference proteome</keyword>
<evidence type="ECO:0000313" key="3">
    <source>
        <dbReference type="EMBL" id="MQM06357.1"/>
    </source>
</evidence>
<organism evidence="3 4">
    <name type="scientific">Colocasia esculenta</name>
    <name type="common">Wild taro</name>
    <name type="synonym">Arum esculentum</name>
    <dbReference type="NCBI Taxonomy" id="4460"/>
    <lineage>
        <taxon>Eukaryota</taxon>
        <taxon>Viridiplantae</taxon>
        <taxon>Streptophyta</taxon>
        <taxon>Embryophyta</taxon>
        <taxon>Tracheophyta</taxon>
        <taxon>Spermatophyta</taxon>
        <taxon>Magnoliopsida</taxon>
        <taxon>Liliopsida</taxon>
        <taxon>Araceae</taxon>
        <taxon>Aroideae</taxon>
        <taxon>Colocasieae</taxon>
        <taxon>Colocasia</taxon>
    </lineage>
</organism>
<dbReference type="AlphaFoldDB" id="A0A843WFX4"/>
<evidence type="ECO:0000259" key="2">
    <source>
        <dbReference type="PROSITE" id="PS00028"/>
    </source>
</evidence>
<feature type="region of interest" description="Disordered" evidence="1">
    <location>
        <begin position="539"/>
        <end position="570"/>
    </location>
</feature>
<accession>A0A843WFX4</accession>
<reference evidence="3" key="1">
    <citation type="submission" date="2017-07" db="EMBL/GenBank/DDBJ databases">
        <title>Taro Niue Genome Assembly and Annotation.</title>
        <authorList>
            <person name="Atibalentja N."/>
            <person name="Keating K."/>
            <person name="Fields C.J."/>
        </authorList>
    </citation>
    <scope>NUCLEOTIDE SEQUENCE</scope>
    <source>
        <strain evidence="3">Niue_2</strain>
        <tissue evidence="3">Leaf</tissue>
    </source>
</reference>
<dbReference type="Proteomes" id="UP000652761">
    <property type="component" value="Unassembled WGS sequence"/>
</dbReference>
<dbReference type="InterPro" id="IPR013087">
    <property type="entry name" value="Znf_C2H2_type"/>
</dbReference>
<feature type="compositionally biased region" description="Polar residues" evidence="1">
    <location>
        <begin position="554"/>
        <end position="570"/>
    </location>
</feature>
<evidence type="ECO:0000313" key="4">
    <source>
        <dbReference type="Proteomes" id="UP000652761"/>
    </source>
</evidence>
<proteinExistence type="predicted"/>